<proteinExistence type="predicted"/>
<evidence type="ECO:0000313" key="5">
    <source>
        <dbReference type="Proteomes" id="UP000622580"/>
    </source>
</evidence>
<keyword evidence="2" id="KW-0812">Transmembrane</keyword>
<comment type="caution">
    <text evidence="4">The sequence shown here is derived from an EMBL/GenBank/DDBJ whole genome shotgun (WGS) entry which is preliminary data.</text>
</comment>
<evidence type="ECO:0000256" key="2">
    <source>
        <dbReference type="SAM" id="Phobius"/>
    </source>
</evidence>
<dbReference type="EMBL" id="JAGSGD010000001">
    <property type="protein sequence ID" value="MBR7618642.1"/>
    <property type="molecule type" value="Genomic_DNA"/>
</dbReference>
<dbReference type="NCBIfam" id="NF038353">
    <property type="entry name" value="FxLYD_dom"/>
    <property type="match status" value="1"/>
</dbReference>
<organism evidence="4 5">
    <name type="scientific">Phenylobacterium glaciei</name>
    <dbReference type="NCBI Taxonomy" id="2803784"/>
    <lineage>
        <taxon>Bacteria</taxon>
        <taxon>Pseudomonadati</taxon>
        <taxon>Pseudomonadota</taxon>
        <taxon>Alphaproteobacteria</taxon>
        <taxon>Caulobacterales</taxon>
        <taxon>Caulobacteraceae</taxon>
        <taxon>Phenylobacterium</taxon>
    </lineage>
</organism>
<evidence type="ECO:0000259" key="3">
    <source>
        <dbReference type="Pfam" id="PF13717"/>
    </source>
</evidence>
<dbReference type="RefSeq" id="WP_215338517.1">
    <property type="nucleotide sequence ID" value="NZ_JAGSGD010000001.1"/>
</dbReference>
<dbReference type="Pfam" id="PF11906">
    <property type="entry name" value="DUF3426"/>
    <property type="match status" value="1"/>
</dbReference>
<protein>
    <submittedName>
        <fullName evidence="4">DUF3426 domain-containing protein</fullName>
    </submittedName>
</protein>
<name>A0A941CYG5_9CAUL</name>
<keyword evidence="2" id="KW-0472">Membrane</keyword>
<dbReference type="Pfam" id="PF13717">
    <property type="entry name" value="Zn_ribbon_4"/>
    <property type="match status" value="1"/>
</dbReference>
<evidence type="ECO:0000256" key="1">
    <source>
        <dbReference type="SAM" id="MobiDB-lite"/>
    </source>
</evidence>
<feature type="transmembrane region" description="Helical" evidence="2">
    <location>
        <begin position="119"/>
        <end position="138"/>
    </location>
</feature>
<dbReference type="AlphaFoldDB" id="A0A941CYG5"/>
<gene>
    <name evidence="4" type="ORF">JKL49_04510</name>
</gene>
<dbReference type="InterPro" id="IPR011723">
    <property type="entry name" value="Znf/thioredoxin_put"/>
</dbReference>
<dbReference type="InterPro" id="IPR021834">
    <property type="entry name" value="DUF3426"/>
</dbReference>
<reference evidence="4" key="1">
    <citation type="submission" date="2021-04" db="EMBL/GenBank/DDBJ databases">
        <title>Draft genome assembly of strain Phenylobacterium sp. 20VBR1 using MiniION and Illumina platforms.</title>
        <authorList>
            <person name="Thomas F.A."/>
            <person name="Krishnan K.P."/>
            <person name="Sinha R.K."/>
        </authorList>
    </citation>
    <scope>NUCLEOTIDE SEQUENCE</scope>
    <source>
        <strain evidence="4">20VBR1</strain>
    </source>
</reference>
<dbReference type="Proteomes" id="UP000622580">
    <property type="component" value="Unassembled WGS sequence"/>
</dbReference>
<feature type="domain" description="Zinc finger/thioredoxin putative" evidence="3">
    <location>
        <begin position="21"/>
        <end position="56"/>
    </location>
</feature>
<dbReference type="NCBIfam" id="TIGR02098">
    <property type="entry name" value="MJ0042_CXXC"/>
    <property type="match status" value="1"/>
</dbReference>
<evidence type="ECO:0000313" key="4">
    <source>
        <dbReference type="EMBL" id="MBR7618642.1"/>
    </source>
</evidence>
<accession>A0A941CYG5</accession>
<keyword evidence="5" id="KW-1185">Reference proteome</keyword>
<dbReference type="InterPro" id="IPR047676">
    <property type="entry name" value="FxLYD_dom"/>
</dbReference>
<sequence>MTRAATLQNNSPGYETHSAVMILTCPECATSYFVDDRKIAPEGRAVKCASCGHRWTAHPEATLELDVSAEEGAVARDPFEPQIEEPAALSDLPGAELPKVIRAKVETTRKVREAAAHGIVWAGMAATLAIVVGLAVVFRVDVVKIMPGSARAYALAGLPVNTLGLVIEGSRAEPALQDGHAALSISGMIRNVEDHAIVTPPLKIELLDKAGKTIVTKVARPADPVVPPGETRHFALAILDPPTTAHDLQISFVPDTAKAKGKKTHAKVAVPAHAAPEHSLRGAAEADVPQADHGPAPVEAKPLSSDSPYALEPHG</sequence>
<feature type="region of interest" description="Disordered" evidence="1">
    <location>
        <begin position="271"/>
        <end position="315"/>
    </location>
</feature>
<keyword evidence="2" id="KW-1133">Transmembrane helix</keyword>